<reference evidence="2 3" key="2">
    <citation type="journal article" date="2011" name="Stand. Genomic Sci.">
        <title>Complete genome sequence of Mahella australiensis type strain (50-1 BON).</title>
        <authorList>
            <person name="Sikorski J."/>
            <person name="Teshima H."/>
            <person name="Nolan M."/>
            <person name="Lucas S."/>
            <person name="Hammon N."/>
            <person name="Deshpande S."/>
            <person name="Cheng J.F."/>
            <person name="Pitluck S."/>
            <person name="Liolios K."/>
            <person name="Pagani I."/>
            <person name="Ivanova N."/>
            <person name="Huntemann M."/>
            <person name="Mavromatis K."/>
            <person name="Ovchinikova G."/>
            <person name="Pati A."/>
            <person name="Tapia R."/>
            <person name="Han C."/>
            <person name="Goodwin L."/>
            <person name="Chen A."/>
            <person name="Palaniappan K."/>
            <person name="Land M."/>
            <person name="Hauser L."/>
            <person name="Ngatchou-Djao O.D."/>
            <person name="Rohde M."/>
            <person name="Pukall R."/>
            <person name="Spring S."/>
            <person name="Abt B."/>
            <person name="Goker M."/>
            <person name="Detter J.C."/>
            <person name="Woyke T."/>
            <person name="Bristow J."/>
            <person name="Markowitz V."/>
            <person name="Hugenholtz P."/>
            <person name="Eisen J.A."/>
            <person name="Kyrpides N.C."/>
            <person name="Klenk H.P."/>
            <person name="Lapidus A."/>
        </authorList>
    </citation>
    <scope>NUCLEOTIDE SEQUENCE [LARGE SCALE GENOMIC DNA]</scope>
    <source>
        <strain evidence="3">DSM 15567 / CIP 107919 / 50-1 BON</strain>
    </source>
</reference>
<keyword evidence="3" id="KW-1185">Reference proteome</keyword>
<evidence type="ECO:0000313" key="2">
    <source>
        <dbReference type="EMBL" id="AEE96322.1"/>
    </source>
</evidence>
<dbReference type="Proteomes" id="UP000008457">
    <property type="component" value="Chromosome"/>
</dbReference>
<feature type="transmembrane region" description="Helical" evidence="1">
    <location>
        <begin position="12"/>
        <end position="38"/>
    </location>
</feature>
<evidence type="ECO:0000256" key="1">
    <source>
        <dbReference type="SAM" id="Phobius"/>
    </source>
</evidence>
<evidence type="ECO:0008006" key="4">
    <source>
        <dbReference type="Google" id="ProtNLM"/>
    </source>
</evidence>
<organism evidence="2 3">
    <name type="scientific">Mahella australiensis (strain DSM 15567 / CIP 107919 / 50-1 BON)</name>
    <dbReference type="NCBI Taxonomy" id="697281"/>
    <lineage>
        <taxon>Bacteria</taxon>
        <taxon>Bacillati</taxon>
        <taxon>Bacillota</taxon>
        <taxon>Clostridia</taxon>
        <taxon>Thermoanaerobacterales</taxon>
        <taxon>Thermoanaerobacterales Family IV. Incertae Sedis</taxon>
        <taxon>Mahella</taxon>
    </lineage>
</organism>
<dbReference type="STRING" id="697281.Mahau_1125"/>
<proteinExistence type="predicted"/>
<gene>
    <name evidence="2" type="ordered locus">Mahau_1125</name>
</gene>
<evidence type="ECO:0000313" key="3">
    <source>
        <dbReference type="Proteomes" id="UP000008457"/>
    </source>
</evidence>
<keyword evidence="1" id="KW-0812">Transmembrane</keyword>
<dbReference type="RefSeq" id="WP_013780752.1">
    <property type="nucleotide sequence ID" value="NC_015520.1"/>
</dbReference>
<dbReference type="eggNOG" id="COG4967">
    <property type="taxonomic scope" value="Bacteria"/>
</dbReference>
<keyword evidence="1" id="KW-0472">Membrane</keyword>
<dbReference type="NCBIfam" id="TIGR02532">
    <property type="entry name" value="IV_pilin_GFxxxE"/>
    <property type="match status" value="1"/>
</dbReference>
<sequence length="111" mass="11769">MMPIYRNKGMTFVEVLISLAILGILLVILTGILSGGLFNITHAGKKTSDEFIAQQLMDKAINDPSFSDARVTVESANMSVPIGGDSALIAGRKITVRVGDVKLTTFVAASD</sequence>
<dbReference type="HOGENOM" id="CLU_2155272_0_0_9"/>
<dbReference type="KEGG" id="mas:Mahau_1125"/>
<dbReference type="AlphaFoldDB" id="F4A389"/>
<keyword evidence="1" id="KW-1133">Transmembrane helix</keyword>
<name>F4A389_MAHA5</name>
<accession>F4A389</accession>
<dbReference type="EMBL" id="CP002360">
    <property type="protein sequence ID" value="AEE96322.1"/>
    <property type="molecule type" value="Genomic_DNA"/>
</dbReference>
<dbReference type="Pfam" id="PF07963">
    <property type="entry name" value="N_methyl"/>
    <property type="match status" value="1"/>
</dbReference>
<reference evidence="3" key="1">
    <citation type="submission" date="2010-11" db="EMBL/GenBank/DDBJ databases">
        <title>The complete genome of Mahella australiensis DSM 15567.</title>
        <authorList>
            <consortium name="US DOE Joint Genome Institute (JGI-PGF)"/>
            <person name="Lucas S."/>
            <person name="Copeland A."/>
            <person name="Lapidus A."/>
            <person name="Bruce D."/>
            <person name="Goodwin L."/>
            <person name="Pitluck S."/>
            <person name="Kyrpides N."/>
            <person name="Mavromatis K."/>
            <person name="Pagani I."/>
            <person name="Ivanova N."/>
            <person name="Teshima H."/>
            <person name="Brettin T."/>
            <person name="Detter J.C."/>
            <person name="Han C."/>
            <person name="Tapia R."/>
            <person name="Land M."/>
            <person name="Hauser L."/>
            <person name="Markowitz V."/>
            <person name="Cheng J.-F."/>
            <person name="Hugenholtz P."/>
            <person name="Woyke T."/>
            <person name="Wu D."/>
            <person name="Spring S."/>
            <person name="Pukall R."/>
            <person name="Steenblock K."/>
            <person name="Schneider S."/>
            <person name="Klenk H.-P."/>
            <person name="Eisen J.A."/>
        </authorList>
    </citation>
    <scope>NUCLEOTIDE SEQUENCE [LARGE SCALE GENOMIC DNA]</scope>
    <source>
        <strain evidence="3">DSM 15567 / CIP 107919 / 50-1 BON</strain>
    </source>
</reference>
<dbReference type="InterPro" id="IPR012902">
    <property type="entry name" value="N_methyl_site"/>
</dbReference>
<protein>
    <recommendedName>
        <fullName evidence="4">Prepilin-type N-terminal cleavage/methylation domain-containing protein</fullName>
    </recommendedName>
</protein>